<dbReference type="EMBL" id="JARBHB010000006">
    <property type="protein sequence ID" value="KAJ8882190.1"/>
    <property type="molecule type" value="Genomic_DNA"/>
</dbReference>
<gene>
    <name evidence="2" type="ORF">PR048_018678</name>
</gene>
<comment type="caution">
    <text evidence="2">The sequence shown here is derived from an EMBL/GenBank/DDBJ whole genome shotgun (WGS) entry which is preliminary data.</text>
</comment>
<name>A0ABQ9HD75_9NEOP</name>
<evidence type="ECO:0000313" key="2">
    <source>
        <dbReference type="EMBL" id="KAJ8882190.1"/>
    </source>
</evidence>
<dbReference type="InterPro" id="IPR029526">
    <property type="entry name" value="PGBD"/>
</dbReference>
<accession>A0ABQ9HD75</accession>
<reference evidence="2 3" key="1">
    <citation type="submission" date="2023-02" db="EMBL/GenBank/DDBJ databases">
        <title>LHISI_Scaffold_Assembly.</title>
        <authorList>
            <person name="Stuart O.P."/>
            <person name="Cleave R."/>
            <person name="Magrath M.J.L."/>
            <person name="Mikheyev A.S."/>
        </authorList>
    </citation>
    <scope>NUCLEOTIDE SEQUENCE [LARGE SCALE GENOMIC DNA]</scope>
    <source>
        <strain evidence="2">Daus_M_001</strain>
        <tissue evidence="2">Leg muscle</tissue>
    </source>
</reference>
<proteinExistence type="predicted"/>
<sequence>MSECRFRFLVNCLLFDDKSTRSKEDDSKTYYMINSIPYIGKEAKRKESVSMKYIRYLSVSIYGTGRNLKMDNWFMSVPLADVMLKDFNLSVVGTFRKNKRGIPPSFLPSLKTHVGSSQFAFESNKMLVSFCPKKEKKDANEGTEKPEVLHFYNETKKRGGGVIPSSSWWIIIPFLGRPKDDHYGSSMEYWTKPG</sequence>
<keyword evidence="3" id="KW-1185">Reference proteome</keyword>
<protein>
    <recommendedName>
        <fullName evidence="1">PiggyBac transposable element-derived protein domain-containing protein</fullName>
    </recommendedName>
</protein>
<evidence type="ECO:0000259" key="1">
    <source>
        <dbReference type="Pfam" id="PF13843"/>
    </source>
</evidence>
<feature type="domain" description="PiggyBac transposable element-derived protein" evidence="1">
    <location>
        <begin position="26"/>
        <end position="135"/>
    </location>
</feature>
<organism evidence="2 3">
    <name type="scientific">Dryococelus australis</name>
    <dbReference type="NCBI Taxonomy" id="614101"/>
    <lineage>
        <taxon>Eukaryota</taxon>
        <taxon>Metazoa</taxon>
        <taxon>Ecdysozoa</taxon>
        <taxon>Arthropoda</taxon>
        <taxon>Hexapoda</taxon>
        <taxon>Insecta</taxon>
        <taxon>Pterygota</taxon>
        <taxon>Neoptera</taxon>
        <taxon>Polyneoptera</taxon>
        <taxon>Phasmatodea</taxon>
        <taxon>Verophasmatodea</taxon>
        <taxon>Anareolatae</taxon>
        <taxon>Phasmatidae</taxon>
        <taxon>Eurycanthinae</taxon>
        <taxon>Dryococelus</taxon>
    </lineage>
</organism>
<dbReference type="Pfam" id="PF13843">
    <property type="entry name" value="DDE_Tnp_1_7"/>
    <property type="match status" value="1"/>
</dbReference>
<evidence type="ECO:0000313" key="3">
    <source>
        <dbReference type="Proteomes" id="UP001159363"/>
    </source>
</evidence>
<dbReference type="Proteomes" id="UP001159363">
    <property type="component" value="Chromosome 5"/>
</dbReference>